<evidence type="ECO:0000256" key="1">
    <source>
        <dbReference type="SAM" id="MobiDB-lite"/>
    </source>
</evidence>
<dbReference type="STRING" id="1447872.A0A1J9Q6A2"/>
<name>A0A1J9Q6A2_9EURO</name>
<organism evidence="2 3">
    <name type="scientific">Emergomyces pasteurianus Ep9510</name>
    <dbReference type="NCBI Taxonomy" id="1447872"/>
    <lineage>
        <taxon>Eukaryota</taxon>
        <taxon>Fungi</taxon>
        <taxon>Dikarya</taxon>
        <taxon>Ascomycota</taxon>
        <taxon>Pezizomycotina</taxon>
        <taxon>Eurotiomycetes</taxon>
        <taxon>Eurotiomycetidae</taxon>
        <taxon>Onygenales</taxon>
        <taxon>Ajellomycetaceae</taxon>
        <taxon>Emergomyces</taxon>
    </lineage>
</organism>
<gene>
    <name evidence="2" type="ORF">AJ78_04012</name>
</gene>
<dbReference type="OrthoDB" id="2499658at2759"/>
<keyword evidence="3" id="KW-1185">Reference proteome</keyword>
<evidence type="ECO:0000313" key="2">
    <source>
        <dbReference type="EMBL" id="OJD15755.1"/>
    </source>
</evidence>
<sequence>MACTSPNNCLTAYGSFLGRELWTILLTYKASGLHNGYAYFELQMMTMLFQSRARERRASVFSDQSTKQLSASPPLTFKPHYRAAWPQYPRYEVKEQNIVDAEEPIDAHEDEVGEQVSCSENSMASDSSTPALEGFPDVKKFDSSWRSTS</sequence>
<feature type="region of interest" description="Disordered" evidence="1">
    <location>
        <begin position="102"/>
        <end position="149"/>
    </location>
</feature>
<protein>
    <submittedName>
        <fullName evidence="2">Uncharacterized protein</fullName>
    </submittedName>
</protein>
<feature type="compositionally biased region" description="Polar residues" evidence="1">
    <location>
        <begin position="116"/>
        <end position="130"/>
    </location>
</feature>
<dbReference type="Proteomes" id="UP000182235">
    <property type="component" value="Unassembled WGS sequence"/>
</dbReference>
<feature type="compositionally biased region" description="Acidic residues" evidence="1">
    <location>
        <begin position="102"/>
        <end position="113"/>
    </location>
</feature>
<comment type="caution">
    <text evidence="2">The sequence shown here is derived from an EMBL/GenBank/DDBJ whole genome shotgun (WGS) entry which is preliminary data.</text>
</comment>
<dbReference type="VEuPathDB" id="FungiDB:AJ78_04012"/>
<dbReference type="AlphaFoldDB" id="A0A1J9Q6A2"/>
<proteinExistence type="predicted"/>
<evidence type="ECO:0000313" key="3">
    <source>
        <dbReference type="Proteomes" id="UP000182235"/>
    </source>
</evidence>
<accession>A0A1J9Q6A2</accession>
<reference evidence="2 3" key="1">
    <citation type="submission" date="2015-07" db="EMBL/GenBank/DDBJ databases">
        <title>Emmonsia species relationships and genome sequence.</title>
        <authorList>
            <consortium name="The Broad Institute Genomics Platform"/>
            <person name="Cuomo C.A."/>
            <person name="Munoz J.F."/>
            <person name="Imamovic A."/>
            <person name="Priest M.E."/>
            <person name="Young S."/>
            <person name="Clay O.K."/>
            <person name="McEwen J.G."/>
        </authorList>
    </citation>
    <scope>NUCLEOTIDE SEQUENCE [LARGE SCALE GENOMIC DNA]</scope>
    <source>
        <strain evidence="2 3">UAMH 9510</strain>
    </source>
</reference>
<dbReference type="EMBL" id="LGRN01000139">
    <property type="protein sequence ID" value="OJD15755.1"/>
    <property type="molecule type" value="Genomic_DNA"/>
</dbReference>